<sequence>MLLLCASIADDAISFSQCFSTLSYVNGNDLTKQLSLHLIPFEILNLITEENLCKIYLPGKTVVTQIHFDDVSFFRKQDKSKPSSPTSTTRKQQSVFNYLLRTTTTQWTKSTRCTSSGTT</sequence>
<evidence type="ECO:0000313" key="3">
    <source>
        <dbReference type="Proteomes" id="UP001642409"/>
    </source>
</evidence>
<protein>
    <submittedName>
        <fullName evidence="2">Hypothetical_protein</fullName>
    </submittedName>
</protein>
<organism evidence="1">
    <name type="scientific">Hexamita inflata</name>
    <dbReference type="NCBI Taxonomy" id="28002"/>
    <lineage>
        <taxon>Eukaryota</taxon>
        <taxon>Metamonada</taxon>
        <taxon>Diplomonadida</taxon>
        <taxon>Hexamitidae</taxon>
        <taxon>Hexamitinae</taxon>
        <taxon>Hexamita</taxon>
    </lineage>
</organism>
<gene>
    <name evidence="2" type="ORF">HINF_LOCUS45190</name>
    <name evidence="1" type="ORF">HINF_LOCUS56514</name>
</gene>
<evidence type="ECO:0000313" key="1">
    <source>
        <dbReference type="EMBL" id="CAI9968869.1"/>
    </source>
</evidence>
<comment type="caution">
    <text evidence="1">The sequence shown here is derived from an EMBL/GenBank/DDBJ whole genome shotgun (WGS) entry which is preliminary data.</text>
</comment>
<keyword evidence="3" id="KW-1185">Reference proteome</keyword>
<reference evidence="1" key="1">
    <citation type="submission" date="2023-06" db="EMBL/GenBank/DDBJ databases">
        <authorList>
            <person name="Kurt Z."/>
        </authorList>
    </citation>
    <scope>NUCLEOTIDE SEQUENCE</scope>
</reference>
<evidence type="ECO:0000313" key="2">
    <source>
        <dbReference type="EMBL" id="CAL6053138.1"/>
    </source>
</evidence>
<reference evidence="2 3" key="2">
    <citation type="submission" date="2024-07" db="EMBL/GenBank/DDBJ databases">
        <authorList>
            <person name="Akdeniz Z."/>
        </authorList>
    </citation>
    <scope>NUCLEOTIDE SEQUENCE [LARGE SCALE GENOMIC DNA]</scope>
</reference>
<name>A0AA86RA93_9EUKA</name>
<accession>A0AA86RA93</accession>
<dbReference type="EMBL" id="CAXDID020000195">
    <property type="protein sequence ID" value="CAL6053138.1"/>
    <property type="molecule type" value="Genomic_DNA"/>
</dbReference>
<dbReference type="AlphaFoldDB" id="A0AA86RA93"/>
<dbReference type="Proteomes" id="UP001642409">
    <property type="component" value="Unassembled WGS sequence"/>
</dbReference>
<proteinExistence type="predicted"/>
<dbReference type="EMBL" id="CATOUU010001050">
    <property type="protein sequence ID" value="CAI9968869.1"/>
    <property type="molecule type" value="Genomic_DNA"/>
</dbReference>